<comment type="subcellular location">
    <subcellularLocation>
        <location evidence="1">Cytoplasm</location>
    </subcellularLocation>
</comment>
<feature type="domain" description="ABC transporter" evidence="14">
    <location>
        <begin position="452"/>
        <end position="748"/>
    </location>
</feature>
<keyword evidence="16" id="KW-1185">Reference proteome</keyword>
<evidence type="ECO:0000256" key="6">
    <source>
        <dbReference type="ARBA" id="ARBA00022769"/>
    </source>
</evidence>
<evidence type="ECO:0000256" key="13">
    <source>
        <dbReference type="ARBA" id="ARBA00042156"/>
    </source>
</evidence>
<dbReference type="InterPro" id="IPR003439">
    <property type="entry name" value="ABC_transporter-like_ATP-bd"/>
</dbReference>
<evidence type="ECO:0000256" key="10">
    <source>
        <dbReference type="ARBA" id="ARBA00023204"/>
    </source>
</evidence>
<dbReference type="PANTHER" id="PTHR43152:SF3">
    <property type="entry name" value="UVRABC SYSTEM PROTEIN A"/>
    <property type="match status" value="1"/>
</dbReference>
<dbReference type="InterPro" id="IPR027417">
    <property type="entry name" value="P-loop_NTPase"/>
</dbReference>
<evidence type="ECO:0000256" key="12">
    <source>
        <dbReference type="ARBA" id="ARBA00039316"/>
    </source>
</evidence>
<sequence length="755" mass="84441">MTSSRDYIEIVDANTHNLQHVNLKIPKHKISVFTGVSGSGKSSLVFSTLAAESQRQVHKTYSTYIQQLLPKYDHPELTRIKNLPFSIVVDQKPITGNIRSTVGTYSEIYTGLRLLFSRLAQPFIGYSMAYSFNNLQGMCNYCQGTGRSQKIILSQLLAKNKSLNQGAINFPTFQPGGWRLSRYTESGFFNSDLPLKDWSDEKLTLFLYGKEQRPPHPSKNWHQTAKYLGLIPRIEESFLNNEAQKYQTEINRITTIEECPYCHGTRVNQKVLSAKINKLNIADCGNLDLNDLKTWLEQITFQKVQPIITELLVKIKTLLNVGLGYLNLNRNTNTLSGGEGQRLKLASYLNSSLSDVLYIFDEPSTGLHSHDLRGIKRIFYKLRDQGNTVVIVDHDPEMIKIADQIFNLGEAAGSKGGNLTYRGDLTGLLASNTITGKFLRNPGSLTPITKQRLFLDFFELVNVSQHSIKNVSVRFPKKALTVITGVAGSGKSTLVNLFKQQFSQTVTLDQKAIHRTPRSNILTYLDLFDGLRKTFAKATGENVSLFSFNGQGACPKCKGKGIIKLDLAYMSDTYEVCEACQGTRYSAKALKLKYHDYNIAEILDMSVAKAEQIFRGKLQPALKKLGQVNLDYLKLGQSLDTFSGGELQRLKLAKVLIQGTSKTLILDEPTSGLHEANVQSLIDLLTSLIENHGLTIIVIEHNLRLMGQADWLIDLGPAAGLNGGQVQFQGYPVDLVKQNRTFTAKAMRKYFKVED</sequence>
<dbReference type="SMART" id="SM00382">
    <property type="entry name" value="AAA"/>
    <property type="match status" value="2"/>
</dbReference>
<dbReference type="Gene3D" id="1.10.8.280">
    <property type="entry name" value="ABC transporter ATPase domain-like"/>
    <property type="match status" value="1"/>
</dbReference>
<dbReference type="InterPro" id="IPR003593">
    <property type="entry name" value="AAA+_ATPase"/>
</dbReference>
<dbReference type="GO" id="GO:0004518">
    <property type="term" value="F:nuclease activity"/>
    <property type="evidence" value="ECO:0007669"/>
    <property type="project" value="UniProtKB-KW"/>
</dbReference>
<name>A0A850R662_9LACO</name>
<evidence type="ECO:0000256" key="5">
    <source>
        <dbReference type="ARBA" id="ARBA00022763"/>
    </source>
</evidence>
<evidence type="ECO:0000256" key="3">
    <source>
        <dbReference type="ARBA" id="ARBA00022737"/>
    </source>
</evidence>
<protein>
    <recommendedName>
        <fullName evidence="12">UvrABC system protein A</fullName>
    </recommendedName>
    <alternativeName>
        <fullName evidence="13">Excinuclease ABC subunit A</fullName>
    </alternativeName>
</protein>
<dbReference type="Proteomes" id="UP000563523">
    <property type="component" value="Unassembled WGS sequence"/>
</dbReference>
<dbReference type="PROSITE" id="PS00211">
    <property type="entry name" value="ABC_TRANSPORTER_1"/>
    <property type="match status" value="1"/>
</dbReference>
<evidence type="ECO:0000259" key="14">
    <source>
        <dbReference type="PROSITE" id="PS50893"/>
    </source>
</evidence>
<organism evidence="15 16">
    <name type="scientific">Bombilactobacillus apium</name>
    <dbReference type="NCBI Taxonomy" id="2675299"/>
    <lineage>
        <taxon>Bacteria</taxon>
        <taxon>Bacillati</taxon>
        <taxon>Bacillota</taxon>
        <taxon>Bacilli</taxon>
        <taxon>Lactobacillales</taxon>
        <taxon>Lactobacillaceae</taxon>
        <taxon>Bombilactobacillus</taxon>
    </lineage>
</organism>
<dbReference type="Gene3D" id="1.20.1580.10">
    <property type="entry name" value="ABC transporter ATPase like domain"/>
    <property type="match status" value="2"/>
</dbReference>
<keyword evidence="8" id="KW-0267">Excision nuclease</keyword>
<dbReference type="PANTHER" id="PTHR43152">
    <property type="entry name" value="UVRABC SYSTEM PROTEIN A"/>
    <property type="match status" value="1"/>
</dbReference>
<comment type="caution">
    <text evidence="15">The sequence shown here is derived from an EMBL/GenBank/DDBJ whole genome shotgun (WGS) entry which is preliminary data.</text>
</comment>
<evidence type="ECO:0000256" key="11">
    <source>
        <dbReference type="ARBA" id="ARBA00038000"/>
    </source>
</evidence>
<evidence type="ECO:0000256" key="4">
    <source>
        <dbReference type="ARBA" id="ARBA00022741"/>
    </source>
</evidence>
<dbReference type="SUPFAM" id="SSF52540">
    <property type="entry name" value="P-loop containing nucleoside triphosphate hydrolases"/>
    <property type="match status" value="2"/>
</dbReference>
<evidence type="ECO:0000256" key="8">
    <source>
        <dbReference type="ARBA" id="ARBA00022881"/>
    </source>
</evidence>
<keyword evidence="10" id="KW-0234">DNA repair</keyword>
<dbReference type="PROSITE" id="PS50893">
    <property type="entry name" value="ABC_TRANSPORTER_2"/>
    <property type="match status" value="2"/>
</dbReference>
<dbReference type="GO" id="GO:0005524">
    <property type="term" value="F:ATP binding"/>
    <property type="evidence" value="ECO:0007669"/>
    <property type="project" value="UniProtKB-KW"/>
</dbReference>
<dbReference type="GO" id="GO:0003677">
    <property type="term" value="F:DNA binding"/>
    <property type="evidence" value="ECO:0007669"/>
    <property type="project" value="UniProtKB-KW"/>
</dbReference>
<keyword evidence="3" id="KW-0677">Repeat</keyword>
<comment type="similarity">
    <text evidence="11">Belongs to the ABC transporter superfamily. UvrA family.</text>
</comment>
<evidence type="ECO:0000313" key="15">
    <source>
        <dbReference type="EMBL" id="NVY96122.1"/>
    </source>
</evidence>
<keyword evidence="5" id="KW-0227">DNA damage</keyword>
<evidence type="ECO:0000256" key="9">
    <source>
        <dbReference type="ARBA" id="ARBA00023125"/>
    </source>
</evidence>
<reference evidence="15 16" key="1">
    <citation type="submission" date="2020-06" db="EMBL/GenBank/DDBJ databases">
        <authorList>
            <person name="Kang J."/>
        </authorList>
    </citation>
    <scope>NUCLEOTIDE SEQUENCE [LARGE SCALE GENOMIC DNA]</scope>
    <source>
        <strain evidence="15 16">DCY120</strain>
    </source>
</reference>
<gene>
    <name evidence="15" type="ORF">HU830_02850</name>
</gene>
<dbReference type="InterPro" id="IPR017871">
    <property type="entry name" value="ABC_transporter-like_CS"/>
</dbReference>
<evidence type="ECO:0000256" key="2">
    <source>
        <dbReference type="ARBA" id="ARBA00022490"/>
    </source>
</evidence>
<keyword evidence="9" id="KW-0238">DNA-binding</keyword>
<dbReference type="AlphaFoldDB" id="A0A850R662"/>
<dbReference type="Gene3D" id="3.40.50.300">
    <property type="entry name" value="P-loop containing nucleotide triphosphate hydrolases"/>
    <property type="match status" value="2"/>
</dbReference>
<accession>A0A850R662</accession>
<evidence type="ECO:0000313" key="16">
    <source>
        <dbReference type="Proteomes" id="UP000563523"/>
    </source>
</evidence>
<dbReference type="Pfam" id="PF00005">
    <property type="entry name" value="ABC_tran"/>
    <property type="match status" value="1"/>
</dbReference>
<dbReference type="GO" id="GO:0016887">
    <property type="term" value="F:ATP hydrolysis activity"/>
    <property type="evidence" value="ECO:0007669"/>
    <property type="project" value="InterPro"/>
</dbReference>
<dbReference type="RefSeq" id="WP_176942282.1">
    <property type="nucleotide sequence ID" value="NZ_JABZEC010000002.1"/>
</dbReference>
<dbReference type="GO" id="GO:0006281">
    <property type="term" value="P:DNA repair"/>
    <property type="evidence" value="ECO:0007669"/>
    <property type="project" value="UniProtKB-KW"/>
</dbReference>
<keyword evidence="6" id="KW-0228">DNA excision</keyword>
<feature type="domain" description="ABC transporter" evidence="14">
    <location>
        <begin position="2"/>
        <end position="435"/>
    </location>
</feature>
<evidence type="ECO:0000256" key="7">
    <source>
        <dbReference type="ARBA" id="ARBA00022840"/>
    </source>
</evidence>
<proteinExistence type="inferred from homology"/>
<evidence type="ECO:0000256" key="1">
    <source>
        <dbReference type="ARBA" id="ARBA00004496"/>
    </source>
</evidence>
<dbReference type="EMBL" id="JABZEC010000002">
    <property type="protein sequence ID" value="NVY96122.1"/>
    <property type="molecule type" value="Genomic_DNA"/>
</dbReference>
<keyword evidence="2" id="KW-0963">Cytoplasm</keyword>
<keyword evidence="4" id="KW-0547">Nucleotide-binding</keyword>
<dbReference type="GO" id="GO:0005737">
    <property type="term" value="C:cytoplasm"/>
    <property type="evidence" value="ECO:0007669"/>
    <property type="project" value="UniProtKB-SubCell"/>
</dbReference>
<keyword evidence="7 15" id="KW-0067">ATP-binding</keyword>